<feature type="transmembrane region" description="Helical" evidence="9">
    <location>
        <begin position="214"/>
        <end position="239"/>
    </location>
</feature>
<dbReference type="GO" id="GO:0007156">
    <property type="term" value="P:homophilic cell adhesion via plasma membrane adhesion molecules"/>
    <property type="evidence" value="ECO:0000318"/>
    <property type="project" value="GO_Central"/>
</dbReference>
<feature type="compositionally biased region" description="Polar residues" evidence="8">
    <location>
        <begin position="270"/>
        <end position="283"/>
    </location>
</feature>
<evidence type="ECO:0000256" key="1">
    <source>
        <dbReference type="ARBA" id="ARBA00004479"/>
    </source>
</evidence>
<dbReference type="GO" id="GO:0005912">
    <property type="term" value="C:adherens junction"/>
    <property type="evidence" value="ECO:0000318"/>
    <property type="project" value="GO_Central"/>
</dbReference>
<evidence type="ECO:0000256" key="5">
    <source>
        <dbReference type="ARBA" id="ARBA00023136"/>
    </source>
</evidence>
<evidence type="ECO:0000256" key="2">
    <source>
        <dbReference type="ARBA" id="ARBA00022692"/>
    </source>
</evidence>
<comment type="subcellular location">
    <subcellularLocation>
        <location evidence="1">Membrane</location>
        <topology evidence="1">Single-pass type I membrane protein</topology>
    </subcellularLocation>
</comment>
<dbReference type="eggNOG" id="ENOG502QRZ4">
    <property type="taxonomic scope" value="Eukaryota"/>
</dbReference>
<dbReference type="InterPro" id="IPR036179">
    <property type="entry name" value="Ig-like_dom_sf"/>
</dbReference>
<name>F6PGG9_ORNAN</name>
<dbReference type="InterPro" id="IPR003598">
    <property type="entry name" value="Ig_sub2"/>
</dbReference>
<gene>
    <name evidence="11" type="primary">ESAM</name>
</gene>
<dbReference type="STRING" id="9258.ENSOANP00000006921"/>
<keyword evidence="6" id="KW-1015">Disulfide bond</keyword>
<organism evidence="11 12">
    <name type="scientific">Ornithorhynchus anatinus</name>
    <name type="common">Duckbill platypus</name>
    <dbReference type="NCBI Taxonomy" id="9258"/>
    <lineage>
        <taxon>Eukaryota</taxon>
        <taxon>Metazoa</taxon>
        <taxon>Chordata</taxon>
        <taxon>Craniata</taxon>
        <taxon>Vertebrata</taxon>
        <taxon>Euteleostomi</taxon>
        <taxon>Mammalia</taxon>
        <taxon>Monotremata</taxon>
        <taxon>Ornithorhynchidae</taxon>
        <taxon>Ornithorhynchus</taxon>
    </lineage>
</organism>
<protein>
    <submittedName>
        <fullName evidence="11">Endothelial cell adhesion molecule</fullName>
    </submittedName>
</protein>
<dbReference type="GO" id="GO:0032991">
    <property type="term" value="C:protein-containing complex"/>
    <property type="evidence" value="ECO:0007669"/>
    <property type="project" value="Ensembl"/>
</dbReference>
<dbReference type="Proteomes" id="UP000002279">
    <property type="component" value="Chromosome 11"/>
</dbReference>
<dbReference type="GO" id="GO:0005886">
    <property type="term" value="C:plasma membrane"/>
    <property type="evidence" value="ECO:0000318"/>
    <property type="project" value="GO_Central"/>
</dbReference>
<evidence type="ECO:0000256" key="4">
    <source>
        <dbReference type="ARBA" id="ARBA00022989"/>
    </source>
</evidence>
<dbReference type="PROSITE" id="PS50835">
    <property type="entry name" value="IG_LIKE"/>
    <property type="match status" value="1"/>
</dbReference>
<dbReference type="Pfam" id="PF07686">
    <property type="entry name" value="V-set"/>
    <property type="match status" value="1"/>
</dbReference>
<dbReference type="SMART" id="SM00408">
    <property type="entry name" value="IGc2"/>
    <property type="match status" value="2"/>
</dbReference>
<dbReference type="Ensembl" id="ENSOANT00000006923.3">
    <property type="protein sequence ID" value="ENSOANP00000006921.2"/>
    <property type="gene ID" value="ENSOANG00000004368.3"/>
</dbReference>
<evidence type="ECO:0000256" key="6">
    <source>
        <dbReference type="ARBA" id="ARBA00023157"/>
    </source>
</evidence>
<dbReference type="GO" id="GO:0070830">
    <property type="term" value="P:bicellular tight junction assembly"/>
    <property type="evidence" value="ECO:0007669"/>
    <property type="project" value="Ensembl"/>
</dbReference>
<evidence type="ECO:0000256" key="3">
    <source>
        <dbReference type="ARBA" id="ARBA00022729"/>
    </source>
</evidence>
<keyword evidence="12" id="KW-1185">Reference proteome</keyword>
<dbReference type="OMA" id="REMPFVM"/>
<dbReference type="GeneTree" id="ENSGT00940000157231"/>
<dbReference type="GO" id="GO:0098632">
    <property type="term" value="F:cell-cell adhesion mediator activity"/>
    <property type="evidence" value="ECO:0000318"/>
    <property type="project" value="GO_Central"/>
</dbReference>
<dbReference type="GO" id="GO:0005923">
    <property type="term" value="C:bicellular tight junction"/>
    <property type="evidence" value="ECO:0007669"/>
    <property type="project" value="Ensembl"/>
</dbReference>
<dbReference type="SUPFAM" id="SSF48726">
    <property type="entry name" value="Immunoglobulin"/>
    <property type="match status" value="2"/>
</dbReference>
<dbReference type="FunFam" id="2.60.40.10:FF:000095">
    <property type="entry name" value="immunoglobulin superfamily member 11 isoform X1"/>
    <property type="match status" value="1"/>
</dbReference>
<reference evidence="11" key="2">
    <citation type="submission" date="2025-08" db="UniProtKB">
        <authorList>
            <consortium name="Ensembl"/>
        </authorList>
    </citation>
    <scope>IDENTIFICATION</scope>
    <source>
        <strain evidence="11">Glennie</strain>
    </source>
</reference>
<reference evidence="11 12" key="1">
    <citation type="journal article" date="2008" name="Nature">
        <title>Genome analysis of the platypus reveals unique signatures of evolution.</title>
        <authorList>
            <person name="Warren W.C."/>
            <person name="Hillier L.W."/>
            <person name="Marshall Graves J.A."/>
            <person name="Birney E."/>
            <person name="Ponting C.P."/>
            <person name="Grutzner F."/>
            <person name="Belov K."/>
            <person name="Miller W."/>
            <person name="Clarke L."/>
            <person name="Chinwalla A.T."/>
            <person name="Yang S.P."/>
            <person name="Heger A."/>
            <person name="Locke D.P."/>
            <person name="Miethke P."/>
            <person name="Waters P.D."/>
            <person name="Veyrunes F."/>
            <person name="Fulton L."/>
            <person name="Fulton B."/>
            <person name="Graves T."/>
            <person name="Wallis J."/>
            <person name="Puente X.S."/>
            <person name="Lopez-Otin C."/>
            <person name="Ordonez G.R."/>
            <person name="Eichler E.E."/>
            <person name="Chen L."/>
            <person name="Cheng Z."/>
            <person name="Deakin J.E."/>
            <person name="Alsop A."/>
            <person name="Thompson K."/>
            <person name="Kirby P."/>
            <person name="Papenfuss A.T."/>
            <person name="Wakefield M.J."/>
            <person name="Olender T."/>
            <person name="Lancet D."/>
            <person name="Huttley G.A."/>
            <person name="Smit A.F."/>
            <person name="Pask A."/>
            <person name="Temple-Smith P."/>
            <person name="Batzer M.A."/>
            <person name="Walker J.A."/>
            <person name="Konkel M.K."/>
            <person name="Harris R.S."/>
            <person name="Whittington C.M."/>
            <person name="Wong E.S."/>
            <person name="Gemmell N.J."/>
            <person name="Buschiazzo E."/>
            <person name="Vargas Jentzsch I.M."/>
            <person name="Merkel A."/>
            <person name="Schmitz J."/>
            <person name="Zemann A."/>
            <person name="Churakov G."/>
            <person name="Kriegs J.O."/>
            <person name="Brosius J."/>
            <person name="Murchison E.P."/>
            <person name="Sachidanandam R."/>
            <person name="Smith C."/>
            <person name="Hannon G.J."/>
            <person name="Tsend-Ayush E."/>
            <person name="McMillan D."/>
            <person name="Attenborough R."/>
            <person name="Rens W."/>
            <person name="Ferguson-Smith M."/>
            <person name="Lefevre C.M."/>
            <person name="Sharp J.A."/>
            <person name="Nicholas K.R."/>
            <person name="Ray D.A."/>
            <person name="Kube M."/>
            <person name="Reinhardt R."/>
            <person name="Pringle T.H."/>
            <person name="Taylor J."/>
            <person name="Jones R.C."/>
            <person name="Nixon B."/>
            <person name="Dacheux J.L."/>
            <person name="Niwa H."/>
            <person name="Sekita Y."/>
            <person name="Huang X."/>
            <person name="Stark A."/>
            <person name="Kheradpour P."/>
            <person name="Kellis M."/>
            <person name="Flicek P."/>
            <person name="Chen Y."/>
            <person name="Webber C."/>
            <person name="Hardison R."/>
            <person name="Nelson J."/>
            <person name="Hallsworth-Pepin K."/>
            <person name="Delehaunty K."/>
            <person name="Markovic C."/>
            <person name="Minx P."/>
            <person name="Feng Y."/>
            <person name="Kremitzki C."/>
            <person name="Mitreva M."/>
            <person name="Glasscock J."/>
            <person name="Wylie T."/>
            <person name="Wohldmann P."/>
            <person name="Thiru P."/>
            <person name="Nhan M.N."/>
            <person name="Pohl C.S."/>
            <person name="Smith S.M."/>
            <person name="Hou S."/>
            <person name="Nefedov M."/>
            <person name="de Jong P.J."/>
            <person name="Renfree M.B."/>
            <person name="Mardis E.R."/>
            <person name="Wilson R.K."/>
        </authorList>
    </citation>
    <scope>NUCLEOTIDE SEQUENCE [LARGE SCALE GENOMIC DNA]</scope>
    <source>
        <strain evidence="11 12">Glennie</strain>
    </source>
</reference>
<feature type="region of interest" description="Disordered" evidence="8">
    <location>
        <begin position="246"/>
        <end position="351"/>
    </location>
</feature>
<evidence type="ECO:0000313" key="11">
    <source>
        <dbReference type="Ensembl" id="ENSOANP00000006921.2"/>
    </source>
</evidence>
<proteinExistence type="predicted"/>
<dbReference type="PANTHER" id="PTHR44549:SF1">
    <property type="entry name" value="ENDOTHELIAL CELL-SELECTIVE ADHESION MOLECULE"/>
    <property type="match status" value="1"/>
</dbReference>
<keyword evidence="4 9" id="KW-1133">Transmembrane helix</keyword>
<dbReference type="PANTHER" id="PTHR44549">
    <property type="entry name" value="ENDOTHELIAL CELL-SELECTIVE ADHESION MOLECULE"/>
    <property type="match status" value="1"/>
</dbReference>
<evidence type="ECO:0000259" key="10">
    <source>
        <dbReference type="PROSITE" id="PS50835"/>
    </source>
</evidence>
<dbReference type="InterPro" id="IPR013106">
    <property type="entry name" value="Ig_V-set"/>
</dbReference>
<evidence type="ECO:0000256" key="8">
    <source>
        <dbReference type="SAM" id="MobiDB-lite"/>
    </source>
</evidence>
<dbReference type="Bgee" id="ENSOANG00000004368">
    <property type="expression patterns" value="Expressed in heart and 6 other cell types or tissues"/>
</dbReference>
<evidence type="ECO:0000256" key="7">
    <source>
        <dbReference type="ARBA" id="ARBA00023319"/>
    </source>
</evidence>
<keyword evidence="7" id="KW-0393">Immunoglobulin domain</keyword>
<feature type="domain" description="Ig-like" evidence="10">
    <location>
        <begin position="124"/>
        <end position="208"/>
    </location>
</feature>
<evidence type="ECO:0000313" key="12">
    <source>
        <dbReference type="Proteomes" id="UP000002279"/>
    </source>
</evidence>
<dbReference type="HOGENOM" id="CLU_040549_3_1_1"/>
<feature type="compositionally biased region" description="Pro residues" evidence="8">
    <location>
        <begin position="327"/>
        <end position="349"/>
    </location>
</feature>
<dbReference type="GO" id="GO:0008104">
    <property type="term" value="P:intracellular protein localization"/>
    <property type="evidence" value="ECO:0007669"/>
    <property type="project" value="Ensembl"/>
</dbReference>
<dbReference type="InterPro" id="IPR013783">
    <property type="entry name" value="Ig-like_fold"/>
</dbReference>
<dbReference type="GO" id="GO:0030833">
    <property type="term" value="P:regulation of actin filament polymerization"/>
    <property type="evidence" value="ECO:0007669"/>
    <property type="project" value="Ensembl"/>
</dbReference>
<accession>F6PGG9</accession>
<dbReference type="InterPro" id="IPR042757">
    <property type="entry name" value="ESAM"/>
</dbReference>
<dbReference type="FunCoup" id="F6PGG9">
    <property type="interactions" value="327"/>
</dbReference>
<dbReference type="InterPro" id="IPR003599">
    <property type="entry name" value="Ig_sub"/>
</dbReference>
<reference evidence="11" key="3">
    <citation type="submission" date="2025-09" db="UniProtKB">
        <authorList>
            <consortium name="Ensembl"/>
        </authorList>
    </citation>
    <scope>IDENTIFICATION</scope>
    <source>
        <strain evidence="11">Glennie</strain>
    </source>
</reference>
<dbReference type="AlphaFoldDB" id="F6PGG9"/>
<feature type="compositionally biased region" description="Basic and acidic residues" evidence="8">
    <location>
        <begin position="246"/>
        <end position="258"/>
    </location>
</feature>
<dbReference type="Pfam" id="PF13927">
    <property type="entry name" value="Ig_3"/>
    <property type="match status" value="1"/>
</dbReference>
<sequence length="374" mass="38713">MKIHMGRSLVEAVEGQGAVLPAWYTLSGGPAPGGEEVPVVIWFLQRPDNGSLQLLTYINKVLTPFDARVSLAHPMPSRNVSLKLKDLQEYDSGEYGCSVNLPGVEALKGISTLKLNVRVPPTSPSCQLLSTPRLGTNVTLNCSSSRSKPSPSYQWERTPPAHQVFFPPAQDPTHGSLTLTNLTAAMSGVYVCTASNQVGSARCNLTLEVIPEPGVAMVTGAVVGTAIGLGLLAGLALLYGRRKKGQDEQANDIKEDASAPRTLPWPKGSDTLSKNGTLSSVTSARALRPPHGPAAPRPGAFTPTPSLSSQALMPPRPPRTVGARSPPVTPASPPAQAPAPAAAPAPAPTPASALPGMGAVAVIVPTQSQAGSLV</sequence>
<keyword evidence="3" id="KW-0732">Signal</keyword>
<dbReference type="InterPro" id="IPR007110">
    <property type="entry name" value="Ig-like_dom"/>
</dbReference>
<dbReference type="SMART" id="SM00409">
    <property type="entry name" value="IG"/>
    <property type="match status" value="2"/>
</dbReference>
<keyword evidence="2 9" id="KW-0812">Transmembrane</keyword>
<keyword evidence="5 9" id="KW-0472">Membrane</keyword>
<dbReference type="Gene3D" id="2.60.40.10">
    <property type="entry name" value="Immunoglobulins"/>
    <property type="match status" value="2"/>
</dbReference>
<evidence type="ECO:0000256" key="9">
    <source>
        <dbReference type="SAM" id="Phobius"/>
    </source>
</evidence>
<dbReference type="InParanoid" id="F6PGG9"/>
<dbReference type="CDD" id="cd00096">
    <property type="entry name" value="Ig"/>
    <property type="match status" value="1"/>
</dbReference>